<dbReference type="InterPro" id="IPR003369">
    <property type="entry name" value="TatA/B/E"/>
</dbReference>
<evidence type="ECO:0000256" key="5">
    <source>
        <dbReference type="ARBA" id="ARBA00022927"/>
    </source>
</evidence>
<feature type="transmembrane region" description="Helical" evidence="9">
    <location>
        <begin position="6"/>
        <end position="28"/>
    </location>
</feature>
<reference evidence="10 11" key="1">
    <citation type="submission" date="2018-07" db="EMBL/GenBank/DDBJ databases">
        <title>Genome analysis of Runella aurantiaca.</title>
        <authorList>
            <person name="Yang X."/>
        </authorList>
    </citation>
    <scope>NUCLEOTIDE SEQUENCE [LARGE SCALE GENOMIC DNA]</scope>
    <source>
        <strain evidence="10 11">YX9</strain>
    </source>
</reference>
<comment type="subcellular location">
    <subcellularLocation>
        <location evidence="1 9">Cell membrane</location>
        <topology evidence="1 9">Single-pass membrane protein</topology>
    </subcellularLocation>
</comment>
<dbReference type="GO" id="GO:0033281">
    <property type="term" value="C:TAT protein transport complex"/>
    <property type="evidence" value="ECO:0007669"/>
    <property type="project" value="UniProtKB-UniRule"/>
</dbReference>
<protein>
    <recommendedName>
        <fullName evidence="9">Sec-independent protein translocase protein TatA</fullName>
    </recommendedName>
</protein>
<keyword evidence="2 9" id="KW-0813">Transport</keyword>
<evidence type="ECO:0000256" key="3">
    <source>
        <dbReference type="ARBA" id="ARBA00022475"/>
    </source>
</evidence>
<keyword evidence="11" id="KW-1185">Reference proteome</keyword>
<organism evidence="10 11">
    <name type="scientific">Runella aurantiaca</name>
    <dbReference type="NCBI Taxonomy" id="2282308"/>
    <lineage>
        <taxon>Bacteria</taxon>
        <taxon>Pseudomonadati</taxon>
        <taxon>Bacteroidota</taxon>
        <taxon>Cytophagia</taxon>
        <taxon>Cytophagales</taxon>
        <taxon>Spirosomataceae</taxon>
        <taxon>Runella</taxon>
    </lineage>
</organism>
<accession>A0A369I549</accession>
<comment type="subunit">
    <text evidence="9">Forms a complex with TatC.</text>
</comment>
<comment type="similarity">
    <text evidence="9">Belongs to the TatA/E family.</text>
</comment>
<evidence type="ECO:0000256" key="4">
    <source>
        <dbReference type="ARBA" id="ARBA00022692"/>
    </source>
</evidence>
<dbReference type="Gene3D" id="1.20.5.3310">
    <property type="match status" value="1"/>
</dbReference>
<dbReference type="GO" id="GO:0008320">
    <property type="term" value="F:protein transmembrane transporter activity"/>
    <property type="evidence" value="ECO:0007669"/>
    <property type="project" value="UniProtKB-UniRule"/>
</dbReference>
<evidence type="ECO:0000256" key="6">
    <source>
        <dbReference type="ARBA" id="ARBA00022989"/>
    </source>
</evidence>
<evidence type="ECO:0000313" key="11">
    <source>
        <dbReference type="Proteomes" id="UP000253141"/>
    </source>
</evidence>
<comment type="function">
    <text evidence="9">Part of the twin-arginine translocation (Tat) system that transports large folded proteins containing a characteristic twin-arginine motif in their signal peptide across membranes. TatA could form the protein-conducting channel of the Tat system.</text>
</comment>
<dbReference type="PANTHER" id="PTHR42982">
    <property type="entry name" value="SEC-INDEPENDENT PROTEIN TRANSLOCASE PROTEIN TATA"/>
    <property type="match status" value="1"/>
</dbReference>
<dbReference type="OrthoDB" id="9812812at2"/>
<dbReference type="NCBIfam" id="TIGR01411">
    <property type="entry name" value="tatAE"/>
    <property type="match status" value="1"/>
</dbReference>
<evidence type="ECO:0000256" key="9">
    <source>
        <dbReference type="HAMAP-Rule" id="MF_00236"/>
    </source>
</evidence>
<evidence type="ECO:0000256" key="7">
    <source>
        <dbReference type="ARBA" id="ARBA00023010"/>
    </source>
</evidence>
<dbReference type="InterPro" id="IPR006312">
    <property type="entry name" value="TatA/E"/>
</dbReference>
<evidence type="ECO:0000256" key="8">
    <source>
        <dbReference type="ARBA" id="ARBA00023136"/>
    </source>
</evidence>
<keyword evidence="3 9" id="KW-1003">Cell membrane</keyword>
<evidence type="ECO:0000256" key="2">
    <source>
        <dbReference type="ARBA" id="ARBA00022448"/>
    </source>
</evidence>
<dbReference type="GO" id="GO:0043953">
    <property type="term" value="P:protein transport by the Tat complex"/>
    <property type="evidence" value="ECO:0007669"/>
    <property type="project" value="UniProtKB-UniRule"/>
</dbReference>
<keyword evidence="6 9" id="KW-1133">Transmembrane helix</keyword>
<keyword evidence="7 9" id="KW-0811">Translocation</keyword>
<comment type="caution">
    <text evidence="10">The sequence shown here is derived from an EMBL/GenBank/DDBJ whole genome shotgun (WGS) entry which is preliminary data.</text>
</comment>
<keyword evidence="8 9" id="KW-0472">Membrane</keyword>
<evidence type="ECO:0000313" key="10">
    <source>
        <dbReference type="EMBL" id="RDB04010.1"/>
    </source>
</evidence>
<proteinExistence type="inferred from homology"/>
<dbReference type="PANTHER" id="PTHR42982:SF1">
    <property type="entry name" value="SEC-INDEPENDENT PROTEIN TRANSLOCASE PROTEIN TATA"/>
    <property type="match status" value="1"/>
</dbReference>
<sequence>MNMLSIFLILGLGGQEILLIGLIVLLLFGAKKIPELMKGLGKGIREFKDASKEVKENIEKGLDDVSR</sequence>
<dbReference type="AlphaFoldDB" id="A0A369I549"/>
<name>A0A369I549_9BACT</name>
<keyword evidence="5 9" id="KW-0653">Protein transport</keyword>
<gene>
    <name evidence="9 10" type="primary">tatA</name>
    <name evidence="10" type="ORF">DVG78_20740</name>
</gene>
<dbReference type="HAMAP" id="MF_00236">
    <property type="entry name" value="TatA_E"/>
    <property type="match status" value="1"/>
</dbReference>
<dbReference type="Pfam" id="PF02416">
    <property type="entry name" value="TatA_B_E"/>
    <property type="match status" value="1"/>
</dbReference>
<dbReference type="RefSeq" id="WP_114462954.1">
    <property type="nucleotide sequence ID" value="NZ_QPIW01000020.1"/>
</dbReference>
<dbReference type="EMBL" id="QPIW01000020">
    <property type="protein sequence ID" value="RDB04010.1"/>
    <property type="molecule type" value="Genomic_DNA"/>
</dbReference>
<dbReference type="Proteomes" id="UP000253141">
    <property type="component" value="Unassembled WGS sequence"/>
</dbReference>
<keyword evidence="4 9" id="KW-0812">Transmembrane</keyword>
<evidence type="ECO:0000256" key="1">
    <source>
        <dbReference type="ARBA" id="ARBA00004162"/>
    </source>
</evidence>